<sequence>MSPRNSRQKETKNTTKSLALKKSVAYQEKMNLLKVELNKLSKSKNNLEQFRKENEEHKRYYEQTQQTIFSEYLSTIEYLQNRVDQLELYLGIGTSNYIVKNESSDKSSKSGDKMGDLIFANVHASGAATFASSVVAMTSVAASSFAAMSSVAASSDIPDSEYIGDKADSTNNPPEQITKTTSNQPLLVIDKESIDTTWLLVEFSEQCIEESTKKSSKESSNEHEKRKGGIIFKNCL</sequence>
<name>A0ACA9KZZ7_9GLOM</name>
<organism evidence="1 2">
    <name type="scientific">Racocetra persica</name>
    <dbReference type="NCBI Taxonomy" id="160502"/>
    <lineage>
        <taxon>Eukaryota</taxon>
        <taxon>Fungi</taxon>
        <taxon>Fungi incertae sedis</taxon>
        <taxon>Mucoromycota</taxon>
        <taxon>Glomeromycotina</taxon>
        <taxon>Glomeromycetes</taxon>
        <taxon>Diversisporales</taxon>
        <taxon>Gigasporaceae</taxon>
        <taxon>Racocetra</taxon>
    </lineage>
</organism>
<dbReference type="Proteomes" id="UP000789920">
    <property type="component" value="Unassembled WGS sequence"/>
</dbReference>
<accession>A0ACA9KZZ7</accession>
<proteinExistence type="predicted"/>
<gene>
    <name evidence="1" type="ORF">RPERSI_LOCUS1923</name>
</gene>
<protein>
    <submittedName>
        <fullName evidence="1">36183_t:CDS:1</fullName>
    </submittedName>
</protein>
<evidence type="ECO:0000313" key="1">
    <source>
        <dbReference type="EMBL" id="CAG8503348.1"/>
    </source>
</evidence>
<reference evidence="1" key="1">
    <citation type="submission" date="2021-06" db="EMBL/GenBank/DDBJ databases">
        <authorList>
            <person name="Kallberg Y."/>
            <person name="Tangrot J."/>
            <person name="Rosling A."/>
        </authorList>
    </citation>
    <scope>NUCLEOTIDE SEQUENCE</scope>
    <source>
        <strain evidence="1">MA461A</strain>
    </source>
</reference>
<keyword evidence="2" id="KW-1185">Reference proteome</keyword>
<dbReference type="EMBL" id="CAJVQC010001954">
    <property type="protein sequence ID" value="CAG8503348.1"/>
    <property type="molecule type" value="Genomic_DNA"/>
</dbReference>
<comment type="caution">
    <text evidence="1">The sequence shown here is derived from an EMBL/GenBank/DDBJ whole genome shotgun (WGS) entry which is preliminary data.</text>
</comment>
<evidence type="ECO:0000313" key="2">
    <source>
        <dbReference type="Proteomes" id="UP000789920"/>
    </source>
</evidence>